<accession>A0A4R6LTG3</accession>
<keyword evidence="2" id="KW-0238">DNA-binding</keyword>
<dbReference type="Pfam" id="PF01380">
    <property type="entry name" value="SIS"/>
    <property type="match status" value="1"/>
</dbReference>
<dbReference type="InterPro" id="IPR009057">
    <property type="entry name" value="Homeodomain-like_sf"/>
</dbReference>
<dbReference type="PANTHER" id="PTHR30514:SF1">
    <property type="entry name" value="HTH-TYPE TRANSCRIPTIONAL REGULATOR HEXR-RELATED"/>
    <property type="match status" value="1"/>
</dbReference>
<comment type="caution">
    <text evidence="4">The sequence shown here is derived from an EMBL/GenBank/DDBJ whole genome shotgun (WGS) entry which is preliminary data.</text>
</comment>
<evidence type="ECO:0000256" key="1">
    <source>
        <dbReference type="ARBA" id="ARBA00023015"/>
    </source>
</evidence>
<dbReference type="InterPro" id="IPR001347">
    <property type="entry name" value="SIS_dom"/>
</dbReference>
<sequence>MNGPLVTVGMRARLPSLHPALREVAEQILADPPAAAARTISELATAAGTSQSTVVRLAHELGYSGYRELRQALASEVAVREFDRPEPEGDIAAGDDLASVMRKIAAADVQAVKDTVATVSVPVVEAVVTAMNSARRIDLYGVGASGVVAGDLLQKLHRIGVLAMAFTDSHLGLTSAALLEPGDVAIAFTHSGSTVDTVDCLALAARRGATTVAVTNVPRSPVTEVAQHNLLTAARETTFRAGATASRLAQLTIVDCLFVALAQRRFDATQQALQATADAVAERRRIRR</sequence>
<dbReference type="Gene3D" id="3.40.50.10490">
    <property type="entry name" value="Glucose-6-phosphate isomerase like protein, domain 1"/>
    <property type="match status" value="1"/>
</dbReference>
<dbReference type="PANTHER" id="PTHR30514">
    <property type="entry name" value="GLUCOKINASE"/>
    <property type="match status" value="1"/>
</dbReference>
<dbReference type="InterPro" id="IPR000281">
    <property type="entry name" value="HTH_RpiR"/>
</dbReference>
<dbReference type="Gene3D" id="1.10.10.10">
    <property type="entry name" value="Winged helix-like DNA-binding domain superfamily/Winged helix DNA-binding domain"/>
    <property type="match status" value="1"/>
</dbReference>
<dbReference type="AlphaFoldDB" id="A0A255GPK7"/>
<evidence type="ECO:0000256" key="2">
    <source>
        <dbReference type="ARBA" id="ARBA00023125"/>
    </source>
</evidence>
<dbReference type="PROSITE" id="PS51464">
    <property type="entry name" value="SIS"/>
    <property type="match status" value="1"/>
</dbReference>
<reference evidence="4 5" key="1">
    <citation type="submission" date="2017-07" db="EMBL/GenBank/DDBJ databases">
        <title>Draft whole genome sequences of clinical Proprionibacteriaceae strains.</title>
        <authorList>
            <person name="Bernier A.-M."/>
            <person name="Bernard K."/>
            <person name="Domingo M.-C."/>
        </authorList>
    </citation>
    <scope>NUCLEOTIDE SEQUENCE [LARGE SCALE GENOMIC DNA]</scope>
    <source>
        <strain evidence="4 5">NML 030167</strain>
    </source>
</reference>
<dbReference type="RefSeq" id="WP_094356576.1">
    <property type="nucleotide sequence ID" value="NZ_NMVK01000009.1"/>
</dbReference>
<evidence type="ECO:0000313" key="5">
    <source>
        <dbReference type="Proteomes" id="UP000215896"/>
    </source>
</evidence>
<dbReference type="InterPro" id="IPR036388">
    <property type="entry name" value="WH-like_DNA-bd_sf"/>
</dbReference>
<dbReference type="OrthoDB" id="370421at2"/>
<name>A0A255GPK7_9ACTN</name>
<keyword evidence="5" id="KW-1185">Reference proteome</keyword>
<dbReference type="CDD" id="cd05013">
    <property type="entry name" value="SIS_RpiR"/>
    <property type="match status" value="1"/>
</dbReference>
<keyword evidence="3" id="KW-0804">Transcription</keyword>
<proteinExistence type="predicted"/>
<dbReference type="GO" id="GO:0097367">
    <property type="term" value="F:carbohydrate derivative binding"/>
    <property type="evidence" value="ECO:0007669"/>
    <property type="project" value="InterPro"/>
</dbReference>
<dbReference type="GO" id="GO:0003700">
    <property type="term" value="F:DNA-binding transcription factor activity"/>
    <property type="evidence" value="ECO:0007669"/>
    <property type="project" value="InterPro"/>
</dbReference>
<dbReference type="GO" id="GO:0003677">
    <property type="term" value="F:DNA binding"/>
    <property type="evidence" value="ECO:0007669"/>
    <property type="project" value="UniProtKB-KW"/>
</dbReference>
<dbReference type="Proteomes" id="UP000215896">
    <property type="component" value="Unassembled WGS sequence"/>
</dbReference>
<dbReference type="InterPro" id="IPR047640">
    <property type="entry name" value="RpiR-like"/>
</dbReference>
<gene>
    <name evidence="4" type="ORF">CGZ94_02425</name>
</gene>
<accession>A0A255GPK7</accession>
<organism evidence="4 5">
    <name type="scientific">Enemella evansiae</name>
    <dbReference type="NCBI Taxonomy" id="2016499"/>
    <lineage>
        <taxon>Bacteria</taxon>
        <taxon>Bacillati</taxon>
        <taxon>Actinomycetota</taxon>
        <taxon>Actinomycetes</taxon>
        <taxon>Propionibacteriales</taxon>
        <taxon>Propionibacteriaceae</taxon>
        <taxon>Enemella</taxon>
    </lineage>
</organism>
<dbReference type="InterPro" id="IPR035472">
    <property type="entry name" value="RpiR-like_SIS"/>
</dbReference>
<dbReference type="SUPFAM" id="SSF46689">
    <property type="entry name" value="Homeodomain-like"/>
    <property type="match status" value="1"/>
</dbReference>
<dbReference type="PROSITE" id="PS51071">
    <property type="entry name" value="HTH_RPIR"/>
    <property type="match status" value="1"/>
</dbReference>
<dbReference type="SUPFAM" id="SSF53697">
    <property type="entry name" value="SIS domain"/>
    <property type="match status" value="1"/>
</dbReference>
<evidence type="ECO:0000256" key="3">
    <source>
        <dbReference type="ARBA" id="ARBA00023163"/>
    </source>
</evidence>
<protein>
    <submittedName>
        <fullName evidence="4">RpiR family transcriptional regulator</fullName>
    </submittedName>
</protein>
<dbReference type="InterPro" id="IPR046348">
    <property type="entry name" value="SIS_dom_sf"/>
</dbReference>
<dbReference type="EMBL" id="NMVO01000001">
    <property type="protein sequence ID" value="OYO17755.1"/>
    <property type="molecule type" value="Genomic_DNA"/>
</dbReference>
<evidence type="ECO:0000313" key="4">
    <source>
        <dbReference type="EMBL" id="OYO17755.1"/>
    </source>
</evidence>
<dbReference type="Pfam" id="PF01418">
    <property type="entry name" value="HTH_6"/>
    <property type="match status" value="1"/>
</dbReference>
<keyword evidence="1" id="KW-0805">Transcription regulation</keyword>
<dbReference type="GO" id="GO:1901135">
    <property type="term" value="P:carbohydrate derivative metabolic process"/>
    <property type="evidence" value="ECO:0007669"/>
    <property type="project" value="InterPro"/>
</dbReference>